<dbReference type="CDD" id="cd01949">
    <property type="entry name" value="GGDEF"/>
    <property type="match status" value="1"/>
</dbReference>
<evidence type="ECO:0000313" key="6">
    <source>
        <dbReference type="Proteomes" id="UP001556118"/>
    </source>
</evidence>
<dbReference type="PANTHER" id="PTHR45138">
    <property type="entry name" value="REGULATORY COMPONENTS OF SENSORY TRANSDUCTION SYSTEM"/>
    <property type="match status" value="1"/>
</dbReference>
<dbReference type="NCBIfam" id="TIGR00254">
    <property type="entry name" value="GGDEF"/>
    <property type="match status" value="1"/>
</dbReference>
<evidence type="ECO:0000313" key="5">
    <source>
        <dbReference type="EMBL" id="MEW9853757.1"/>
    </source>
</evidence>
<organism evidence="5 6">
    <name type="scientific">Novosphingobium rhizovicinum</name>
    <dbReference type="NCBI Taxonomy" id="3228928"/>
    <lineage>
        <taxon>Bacteria</taxon>
        <taxon>Pseudomonadati</taxon>
        <taxon>Pseudomonadota</taxon>
        <taxon>Alphaproteobacteria</taxon>
        <taxon>Sphingomonadales</taxon>
        <taxon>Sphingomonadaceae</taxon>
        <taxon>Novosphingobium</taxon>
    </lineage>
</organism>
<dbReference type="SUPFAM" id="SSF55073">
    <property type="entry name" value="Nucleotide cyclase"/>
    <property type="match status" value="1"/>
</dbReference>
<dbReference type="RefSeq" id="WP_367767994.1">
    <property type="nucleotide sequence ID" value="NZ_JBFNXR010000012.1"/>
</dbReference>
<gene>
    <name evidence="5" type="ORF">ABUH87_00925</name>
</gene>
<dbReference type="PANTHER" id="PTHR45138:SF9">
    <property type="entry name" value="DIGUANYLATE CYCLASE DGCM-RELATED"/>
    <property type="match status" value="1"/>
</dbReference>
<sequence length="348" mass="38802">MSGSQQSNSEDAAGASWDDGRSRLDAISSFILTHELEVNSFTLATAYEIVFGNNETLATRVAQRVSAREPVTLDWLQTIADEAAEEENAPELQVLVEELESTMGAFARTASDARNATTQYSSALEQHARGLDQSGTDAKQITRVVKEVLSHTRTLEDELDRSEREVHRLERRLADARRDAEVDYLTGLPNRRAFEMIFERELNLACEKDEPLCVAFCDIDHFKQVNDVHGHEAGDRVLRYVAETLSSISGERCHVARHGGEEFGAIFRGLDVMEAWAAIDEVRDKLAGQRLVNRATDVPFGQITFSAGVAWVRAYSQPRTALRAADDALYQAKRTGRNRVVIAELPEH</sequence>
<feature type="coiled-coil region" evidence="3">
    <location>
        <begin position="145"/>
        <end position="179"/>
    </location>
</feature>
<proteinExistence type="predicted"/>
<dbReference type="InterPro" id="IPR050469">
    <property type="entry name" value="Diguanylate_Cyclase"/>
</dbReference>
<feature type="domain" description="GGDEF" evidence="4">
    <location>
        <begin position="210"/>
        <end position="345"/>
    </location>
</feature>
<evidence type="ECO:0000256" key="2">
    <source>
        <dbReference type="ARBA" id="ARBA00034247"/>
    </source>
</evidence>
<dbReference type="EC" id="2.7.7.65" evidence="1"/>
<dbReference type="Gene3D" id="3.30.70.270">
    <property type="match status" value="1"/>
</dbReference>
<evidence type="ECO:0000259" key="4">
    <source>
        <dbReference type="PROSITE" id="PS50887"/>
    </source>
</evidence>
<dbReference type="InterPro" id="IPR043128">
    <property type="entry name" value="Rev_trsase/Diguanyl_cyclase"/>
</dbReference>
<dbReference type="Gene3D" id="1.20.1480.30">
    <property type="entry name" value="Designed four-helix bundle protein"/>
    <property type="match status" value="1"/>
</dbReference>
<name>A0ABV3R6P3_9SPHN</name>
<dbReference type="SMART" id="SM00267">
    <property type="entry name" value="GGDEF"/>
    <property type="match status" value="1"/>
</dbReference>
<keyword evidence="6" id="KW-1185">Reference proteome</keyword>
<dbReference type="InterPro" id="IPR029787">
    <property type="entry name" value="Nucleotide_cyclase"/>
</dbReference>
<evidence type="ECO:0000256" key="1">
    <source>
        <dbReference type="ARBA" id="ARBA00012528"/>
    </source>
</evidence>
<accession>A0ABV3R6P3</accession>
<evidence type="ECO:0000256" key="3">
    <source>
        <dbReference type="SAM" id="Coils"/>
    </source>
</evidence>
<dbReference type="PROSITE" id="PS50887">
    <property type="entry name" value="GGDEF"/>
    <property type="match status" value="1"/>
</dbReference>
<comment type="caution">
    <text evidence="5">The sequence shown here is derived from an EMBL/GenBank/DDBJ whole genome shotgun (WGS) entry which is preliminary data.</text>
</comment>
<comment type="catalytic activity">
    <reaction evidence="2">
        <text>2 GTP = 3',3'-c-di-GMP + 2 diphosphate</text>
        <dbReference type="Rhea" id="RHEA:24898"/>
        <dbReference type="ChEBI" id="CHEBI:33019"/>
        <dbReference type="ChEBI" id="CHEBI:37565"/>
        <dbReference type="ChEBI" id="CHEBI:58805"/>
        <dbReference type="EC" id="2.7.7.65"/>
    </reaction>
</comment>
<protein>
    <recommendedName>
        <fullName evidence="1">diguanylate cyclase</fullName>
        <ecNumber evidence="1">2.7.7.65</ecNumber>
    </recommendedName>
</protein>
<dbReference type="InterPro" id="IPR000160">
    <property type="entry name" value="GGDEF_dom"/>
</dbReference>
<dbReference type="Proteomes" id="UP001556118">
    <property type="component" value="Unassembled WGS sequence"/>
</dbReference>
<keyword evidence="3" id="KW-0175">Coiled coil</keyword>
<reference evidence="5 6" key="1">
    <citation type="submission" date="2024-06" db="EMBL/GenBank/DDBJ databases">
        <title>Novosphingobium rhizovicinus M1R2S20.</title>
        <authorList>
            <person name="Sun J.-Q."/>
        </authorList>
    </citation>
    <scope>NUCLEOTIDE SEQUENCE [LARGE SCALE GENOMIC DNA]</scope>
    <source>
        <strain evidence="5 6">M1R2S20</strain>
    </source>
</reference>
<dbReference type="EMBL" id="JBFNXR010000012">
    <property type="protein sequence ID" value="MEW9853757.1"/>
    <property type="molecule type" value="Genomic_DNA"/>
</dbReference>
<dbReference type="Pfam" id="PF00990">
    <property type="entry name" value="GGDEF"/>
    <property type="match status" value="1"/>
</dbReference>